<name>A0ABR9JSC7_9ACTN</name>
<dbReference type="Proteomes" id="UP000627838">
    <property type="component" value="Unassembled WGS sequence"/>
</dbReference>
<evidence type="ECO:0000313" key="1">
    <source>
        <dbReference type="EMBL" id="MBE1533466.1"/>
    </source>
</evidence>
<sequence>MERVDVTVEPEAVTFEVTISGGSATTYASPGNPSMVVDGVLFEVRGIKGDEAVVVLTGA</sequence>
<comment type="caution">
    <text evidence="1">The sequence shown here is derived from an EMBL/GenBank/DDBJ whole genome shotgun (WGS) entry which is preliminary data.</text>
</comment>
<protein>
    <submittedName>
        <fullName evidence="1">Uncharacterized protein</fullName>
    </submittedName>
</protein>
<dbReference type="RefSeq" id="WP_192760018.1">
    <property type="nucleotide sequence ID" value="NZ_JADBDZ010000001.1"/>
</dbReference>
<accession>A0ABR9JSC7</accession>
<proteinExistence type="predicted"/>
<reference evidence="1 2" key="1">
    <citation type="submission" date="2020-10" db="EMBL/GenBank/DDBJ databases">
        <title>Sequencing the genomes of 1000 actinobacteria strains.</title>
        <authorList>
            <person name="Klenk H.-P."/>
        </authorList>
    </citation>
    <scope>NUCLEOTIDE SEQUENCE [LARGE SCALE GENOMIC DNA]</scope>
    <source>
        <strain evidence="1 2">DSM 46744</strain>
    </source>
</reference>
<evidence type="ECO:0000313" key="2">
    <source>
        <dbReference type="Proteomes" id="UP000627838"/>
    </source>
</evidence>
<dbReference type="EMBL" id="JADBDZ010000001">
    <property type="protein sequence ID" value="MBE1533466.1"/>
    <property type="molecule type" value="Genomic_DNA"/>
</dbReference>
<organism evidence="1 2">
    <name type="scientific">Actinomadura algeriensis</name>
    <dbReference type="NCBI Taxonomy" id="1679523"/>
    <lineage>
        <taxon>Bacteria</taxon>
        <taxon>Bacillati</taxon>
        <taxon>Actinomycetota</taxon>
        <taxon>Actinomycetes</taxon>
        <taxon>Streptosporangiales</taxon>
        <taxon>Thermomonosporaceae</taxon>
        <taxon>Actinomadura</taxon>
    </lineage>
</organism>
<gene>
    <name evidence="1" type="ORF">H4W34_003299</name>
</gene>
<keyword evidence="2" id="KW-1185">Reference proteome</keyword>